<sequence length="62" mass="6802">MTQITDLDGCLRAFGAVTLSAELADHREINSYAFDFDHLDSSSIPADFARMEKGTVYFAPAT</sequence>
<name>X0WIF8_9ZZZZ</name>
<protein>
    <submittedName>
        <fullName evidence="1">Uncharacterized protein</fullName>
    </submittedName>
</protein>
<feature type="non-terminal residue" evidence="1">
    <location>
        <position position="62"/>
    </location>
</feature>
<gene>
    <name evidence="1" type="ORF">S01H1_60904</name>
</gene>
<reference evidence="1" key="1">
    <citation type="journal article" date="2014" name="Front. Microbiol.">
        <title>High frequency of phylogenetically diverse reductive dehalogenase-homologous genes in deep subseafloor sedimentary metagenomes.</title>
        <authorList>
            <person name="Kawai M."/>
            <person name="Futagami T."/>
            <person name="Toyoda A."/>
            <person name="Takaki Y."/>
            <person name="Nishi S."/>
            <person name="Hori S."/>
            <person name="Arai W."/>
            <person name="Tsubouchi T."/>
            <person name="Morono Y."/>
            <person name="Uchiyama I."/>
            <person name="Ito T."/>
            <person name="Fujiyama A."/>
            <person name="Inagaki F."/>
            <person name="Takami H."/>
        </authorList>
    </citation>
    <scope>NUCLEOTIDE SEQUENCE</scope>
    <source>
        <strain evidence="1">Expedition CK06-06</strain>
    </source>
</reference>
<organism evidence="1">
    <name type="scientific">marine sediment metagenome</name>
    <dbReference type="NCBI Taxonomy" id="412755"/>
    <lineage>
        <taxon>unclassified sequences</taxon>
        <taxon>metagenomes</taxon>
        <taxon>ecological metagenomes</taxon>
    </lineage>
</organism>
<evidence type="ECO:0000313" key="1">
    <source>
        <dbReference type="EMBL" id="GAG24303.1"/>
    </source>
</evidence>
<proteinExistence type="predicted"/>
<dbReference type="EMBL" id="BARS01039904">
    <property type="protein sequence ID" value="GAG24303.1"/>
    <property type="molecule type" value="Genomic_DNA"/>
</dbReference>
<accession>X0WIF8</accession>
<dbReference type="AlphaFoldDB" id="X0WIF8"/>
<comment type="caution">
    <text evidence="1">The sequence shown here is derived from an EMBL/GenBank/DDBJ whole genome shotgun (WGS) entry which is preliminary data.</text>
</comment>